<evidence type="ECO:0000256" key="6">
    <source>
        <dbReference type="ARBA" id="ARBA00022840"/>
    </source>
</evidence>
<dbReference type="HAMAP" id="MF_00639">
    <property type="entry name" value="MurD"/>
    <property type="match status" value="1"/>
</dbReference>
<keyword evidence="5" id="KW-0547">Nucleotide-binding</keyword>
<keyword evidence="4 9" id="KW-0436">Ligase</keyword>
<evidence type="ECO:0000259" key="7">
    <source>
        <dbReference type="Pfam" id="PF02875"/>
    </source>
</evidence>
<comment type="pathway">
    <text evidence="2">Cell wall biogenesis; peptidoglycan biosynthesis.</text>
</comment>
<dbReference type="PANTHER" id="PTHR43692:SF1">
    <property type="entry name" value="UDP-N-ACETYLMURAMOYLALANINE--D-GLUTAMATE LIGASE"/>
    <property type="match status" value="1"/>
</dbReference>
<dbReference type="InterPro" id="IPR004101">
    <property type="entry name" value="Mur_ligase_C"/>
</dbReference>
<evidence type="ECO:0000259" key="8">
    <source>
        <dbReference type="Pfam" id="PF08245"/>
    </source>
</evidence>
<evidence type="ECO:0000256" key="2">
    <source>
        <dbReference type="ARBA" id="ARBA00004752"/>
    </source>
</evidence>
<dbReference type="InterPro" id="IPR036615">
    <property type="entry name" value="Mur_ligase_C_dom_sf"/>
</dbReference>
<name>A0A3B0RZM7_9ZZZZ</name>
<keyword evidence="6" id="KW-0067">ATP-binding</keyword>
<dbReference type="GO" id="GO:0008764">
    <property type="term" value="F:UDP-N-acetylmuramoylalanine-D-glutamate ligase activity"/>
    <property type="evidence" value="ECO:0007669"/>
    <property type="project" value="UniProtKB-EC"/>
</dbReference>
<dbReference type="Gene3D" id="3.40.50.720">
    <property type="entry name" value="NAD(P)-binding Rossmann-like Domain"/>
    <property type="match status" value="1"/>
</dbReference>
<evidence type="ECO:0000256" key="4">
    <source>
        <dbReference type="ARBA" id="ARBA00022598"/>
    </source>
</evidence>
<dbReference type="SUPFAM" id="SSF53623">
    <property type="entry name" value="MurD-like peptide ligases, catalytic domain"/>
    <property type="match status" value="1"/>
</dbReference>
<dbReference type="SUPFAM" id="SSF53244">
    <property type="entry name" value="MurD-like peptide ligases, peptide-binding domain"/>
    <property type="match status" value="1"/>
</dbReference>
<dbReference type="Pfam" id="PF08245">
    <property type="entry name" value="Mur_ligase_M"/>
    <property type="match status" value="1"/>
</dbReference>
<protein>
    <submittedName>
        <fullName evidence="9">UDP-N-acetylmuramoylalanine--D-glutamate ligase</fullName>
        <ecNumber evidence="9">6.3.2.9</ecNumber>
    </submittedName>
</protein>
<proteinExistence type="inferred from homology"/>
<dbReference type="GO" id="GO:0008360">
    <property type="term" value="P:regulation of cell shape"/>
    <property type="evidence" value="ECO:0007669"/>
    <property type="project" value="InterPro"/>
</dbReference>
<dbReference type="Pfam" id="PF02875">
    <property type="entry name" value="Mur_ligase_C"/>
    <property type="match status" value="1"/>
</dbReference>
<feature type="domain" description="Mur ligase C-terminal" evidence="7">
    <location>
        <begin position="295"/>
        <end position="407"/>
    </location>
</feature>
<evidence type="ECO:0000313" key="9">
    <source>
        <dbReference type="EMBL" id="VAV94026.1"/>
    </source>
</evidence>
<organism evidence="9">
    <name type="scientific">hydrothermal vent metagenome</name>
    <dbReference type="NCBI Taxonomy" id="652676"/>
    <lineage>
        <taxon>unclassified sequences</taxon>
        <taxon>metagenomes</taxon>
        <taxon>ecological metagenomes</taxon>
    </lineage>
</organism>
<feature type="domain" description="Mur ligase central" evidence="8">
    <location>
        <begin position="109"/>
        <end position="272"/>
    </location>
</feature>
<dbReference type="GO" id="GO:0005737">
    <property type="term" value="C:cytoplasm"/>
    <property type="evidence" value="ECO:0007669"/>
    <property type="project" value="UniProtKB-SubCell"/>
</dbReference>
<accession>A0A3B0RZM7</accession>
<comment type="subcellular location">
    <subcellularLocation>
        <location evidence="1">Cytoplasm</location>
    </subcellularLocation>
</comment>
<dbReference type="Gene3D" id="3.40.1190.10">
    <property type="entry name" value="Mur-like, catalytic domain"/>
    <property type="match status" value="1"/>
</dbReference>
<evidence type="ECO:0000256" key="3">
    <source>
        <dbReference type="ARBA" id="ARBA00022490"/>
    </source>
</evidence>
<dbReference type="GO" id="GO:0051301">
    <property type="term" value="P:cell division"/>
    <property type="evidence" value="ECO:0007669"/>
    <property type="project" value="InterPro"/>
</dbReference>
<dbReference type="SUPFAM" id="SSF51984">
    <property type="entry name" value="MurCD N-terminal domain"/>
    <property type="match status" value="1"/>
</dbReference>
<dbReference type="GO" id="GO:0005524">
    <property type="term" value="F:ATP binding"/>
    <property type="evidence" value="ECO:0007669"/>
    <property type="project" value="UniProtKB-KW"/>
</dbReference>
<dbReference type="GO" id="GO:0009252">
    <property type="term" value="P:peptidoglycan biosynthetic process"/>
    <property type="evidence" value="ECO:0007669"/>
    <property type="project" value="UniProtKB-UniPathway"/>
</dbReference>
<dbReference type="EMBL" id="UOED01000086">
    <property type="protein sequence ID" value="VAV94026.1"/>
    <property type="molecule type" value="Genomic_DNA"/>
</dbReference>
<reference evidence="9" key="1">
    <citation type="submission" date="2018-06" db="EMBL/GenBank/DDBJ databases">
        <authorList>
            <person name="Zhirakovskaya E."/>
        </authorList>
    </citation>
    <scope>NUCLEOTIDE SEQUENCE</scope>
</reference>
<evidence type="ECO:0000256" key="5">
    <source>
        <dbReference type="ARBA" id="ARBA00022741"/>
    </source>
</evidence>
<evidence type="ECO:0000256" key="1">
    <source>
        <dbReference type="ARBA" id="ARBA00004496"/>
    </source>
</evidence>
<keyword evidence="3" id="KW-0963">Cytoplasm</keyword>
<dbReference type="AlphaFoldDB" id="A0A3B0RZM7"/>
<dbReference type="InterPro" id="IPR036565">
    <property type="entry name" value="Mur-like_cat_sf"/>
</dbReference>
<gene>
    <name evidence="9" type="ORF">MNBD_ALPHA02-242</name>
</gene>
<dbReference type="Gene3D" id="3.90.190.20">
    <property type="entry name" value="Mur ligase, C-terminal domain"/>
    <property type="match status" value="1"/>
</dbReference>
<dbReference type="EC" id="6.3.2.9" evidence="9"/>
<dbReference type="InterPro" id="IPR005762">
    <property type="entry name" value="MurD"/>
</dbReference>
<dbReference type="NCBIfam" id="TIGR01087">
    <property type="entry name" value="murD"/>
    <property type="match status" value="1"/>
</dbReference>
<sequence length="432" mass="47577">MLSDFEHKKVAIWGLGKEGLESYRVFRAAFPTKPLVLINRTQDFTDKYCSFLLEDEVKDHLQDMDVVIKSPGISLYHPLCDVFRHHKITLTSATNIWFGQKRSGTVIAVTGSNGKSTTCALLTHILSGLGMTVEMGGNIGTPLFSLGTEADYYVVELSSYQTADLDHAPDIAVLLNLFPEHIQWHKSHEQYFADKIHLIRTGAPVNILNRTDPLTRDIVTPIPKETLWFNDPAAVHIKGDSILCADITLGQVMDVTLPGRHNLENICAALTVCRELELDLKACFKLAATYAGLVHRLENVGTIGGIRYINDSISTTPEATIAALKSFEGYAMTLIAGGEDRQQDYGELARYITAHPDIKIITAYSTGPRIAKALGDRASLSVRNLKDAVGQARKITPKGGIILLSPAAPSYDAFKNFEMRGDNFKNLVKSHP</sequence>
<dbReference type="InterPro" id="IPR013221">
    <property type="entry name" value="Mur_ligase_cen"/>
</dbReference>
<dbReference type="UniPathway" id="UPA00219"/>
<dbReference type="PANTHER" id="PTHR43692">
    <property type="entry name" value="UDP-N-ACETYLMURAMOYLALANINE--D-GLUTAMATE LIGASE"/>
    <property type="match status" value="1"/>
</dbReference>